<sequence>MTTPVPKPRTKFAEGLSPNSNNQTPEPPTSSTPPSESQPSESTSENVLHRPREISEVPPPRITPPEVPPRPPAKPPRAMSSSAAVIQNFGNVLGELKLNLGETPKPAPEIGFHDPENITMSPPQRHAPPPPRPPPPAGWKPELQNPQIPERVSSHSNRPLPALPIDFIELTPANSGPSTSSSSTPQTVENPLYLSLDAYRAISGITPSPSHPPTTSPDCEDLREWLTEEEEAETLCSSNRPDDLNSSIPAPSTSSRPSLGSSSHEENPYTPCPRRSDYTDSEFLGTTIDPFDDSFYHTSPTTSRNSSTNQNLYVSPQFEKKNLENGWDNVVEACATPSPKPSHIYVNLPDTATSSDVTVSEGFPENGAIKIDGSSISYMGAVTLKSTKKEKRCNGRFRNMQLSFFNEDDDSEDTCLLGPFDVKDFYMIRKIESSSESSSILIHVGEKRHVISFIEEPLFTSWMFILAEAWLTINCKLTAVLKNDHEFGICGSTWIKYGTTGEWKCCATAINKMTLIYMLSESRDRVFKRNSQDESADELVEVDLRKVMTMRERIDKSEWCPSVKHKRGPFSITLHGVTLYIDSRDDATTTQWYEAIDSILKQPAKILENFRLTGDNIPVIVDKCIRFVSAYGMKSEGIYRRNGKVTEAKTITTKLTEDPVGYYPVQESDETVYAVADVLRTFFRKVEIPLFPLSNQPELFKLAQESQSLDLFKQYAVEIKKFPIVHFATLKKLIGHLRNVSEHALENRASVENLSKVFAASLFVTDQMTEDGKQVFSESYNHQINVMIHLITGYDTIFQISIEEELSRQIVNDAEKKSVNAKKPSPDLIVAIHVWEKENRPFNVKMSLASEEVCREAIAKRGFDGPPDSPYAVFECIADGHLVRRLPPSHKVSRCVMQWIDWNCKDGFLLFDHDKLRFDGKDMSVFTGKVKVAEPGSKTFKSYEAKIENGTSVNFRVPKRETMEIVANGRYPMVCGIGARPKIAQRLQLCNDSELKDGYSSKFPGFCFSFKEEADRNRWLTAVTHFSKNSDPDEPLVYI</sequence>
<feature type="compositionally biased region" description="Low complexity" evidence="1">
    <location>
        <begin position="252"/>
        <end position="262"/>
    </location>
</feature>
<dbReference type="Proteomes" id="UP000008549">
    <property type="component" value="Unassembled WGS sequence"/>
</dbReference>
<dbReference type="KEGG" id="cbr:CBG_15173"/>
<dbReference type="eggNOG" id="KOG1117">
    <property type="taxonomic scope" value="Eukaryota"/>
</dbReference>
<organism evidence="3 4">
    <name type="scientific">Caenorhabditis briggsae</name>
    <dbReference type="NCBI Taxonomy" id="6238"/>
    <lineage>
        <taxon>Eukaryota</taxon>
        <taxon>Metazoa</taxon>
        <taxon>Ecdysozoa</taxon>
        <taxon>Nematoda</taxon>
        <taxon>Chromadorea</taxon>
        <taxon>Rhabditida</taxon>
        <taxon>Rhabditina</taxon>
        <taxon>Rhabditomorpha</taxon>
        <taxon>Rhabditoidea</taxon>
        <taxon>Rhabditidae</taxon>
        <taxon>Peloderinae</taxon>
        <taxon>Caenorhabditis</taxon>
    </lineage>
</organism>
<dbReference type="InParanoid" id="A8XLS1"/>
<name>A8XLS1_CAEBR</name>
<accession>A8XLS1</accession>
<feature type="compositionally biased region" description="Pro residues" evidence="1">
    <location>
        <begin position="57"/>
        <end position="75"/>
    </location>
</feature>
<dbReference type="STRING" id="6238.A8XLS1"/>
<evidence type="ECO:0000259" key="2">
    <source>
        <dbReference type="PROSITE" id="PS50238"/>
    </source>
</evidence>
<feature type="compositionally biased region" description="Polar residues" evidence="1">
    <location>
        <begin position="236"/>
        <end position="251"/>
    </location>
</feature>
<dbReference type="InterPro" id="IPR008936">
    <property type="entry name" value="Rho_GTPase_activation_prot"/>
</dbReference>
<dbReference type="GO" id="GO:0005547">
    <property type="term" value="F:phosphatidylinositol-3,4,5-trisphosphate binding"/>
    <property type="evidence" value="ECO:0000318"/>
    <property type="project" value="GO_Central"/>
</dbReference>
<evidence type="ECO:0000256" key="1">
    <source>
        <dbReference type="SAM" id="MobiDB-lite"/>
    </source>
</evidence>
<dbReference type="HOGENOM" id="CLU_287331_0_0_1"/>
<dbReference type="GO" id="GO:0032956">
    <property type="term" value="P:regulation of actin cytoskeleton organization"/>
    <property type="evidence" value="ECO:0000318"/>
    <property type="project" value="GO_Central"/>
</dbReference>
<evidence type="ECO:0000313" key="5">
    <source>
        <dbReference type="WormBase" id="CBG15173a"/>
    </source>
</evidence>
<dbReference type="EMBL" id="HE601055">
    <property type="protein sequence ID" value="CAP33575.2"/>
    <property type="molecule type" value="Genomic_DNA"/>
</dbReference>
<dbReference type="PANTHER" id="PTHR45899:SF2">
    <property type="entry name" value="RHO GTPASE ACTIVATING PROTEIN AT 15B, ISOFORM C"/>
    <property type="match status" value="1"/>
</dbReference>
<feature type="compositionally biased region" description="Low complexity" evidence="1">
    <location>
        <begin position="171"/>
        <end position="185"/>
    </location>
</feature>
<feature type="region of interest" description="Disordered" evidence="1">
    <location>
        <begin position="1"/>
        <end position="83"/>
    </location>
</feature>
<dbReference type="FunCoup" id="A8XLS1">
    <property type="interactions" value="223"/>
</dbReference>
<evidence type="ECO:0000313" key="4">
    <source>
        <dbReference type="Proteomes" id="UP000008549"/>
    </source>
</evidence>
<dbReference type="OMA" id="WIDWNCK"/>
<gene>
    <name evidence="3 5" type="ORF">CBG15173</name>
    <name evidence="3" type="ORF">CBG_15173</name>
</gene>
<dbReference type="SMART" id="SM00324">
    <property type="entry name" value="RhoGAP"/>
    <property type="match status" value="1"/>
</dbReference>
<dbReference type="Gene3D" id="1.10.555.10">
    <property type="entry name" value="Rho GTPase activation protein"/>
    <property type="match status" value="1"/>
</dbReference>
<dbReference type="InterPro" id="IPR000198">
    <property type="entry name" value="RhoGAP_dom"/>
</dbReference>
<proteinExistence type="predicted"/>
<feature type="region of interest" description="Disordered" evidence="1">
    <location>
        <begin position="97"/>
        <end position="188"/>
    </location>
</feature>
<evidence type="ECO:0000313" key="3">
    <source>
        <dbReference type="EMBL" id="CAP33575.2"/>
    </source>
</evidence>
<dbReference type="GO" id="GO:0007165">
    <property type="term" value="P:signal transduction"/>
    <property type="evidence" value="ECO:0007669"/>
    <property type="project" value="InterPro"/>
</dbReference>
<dbReference type="GeneID" id="8584892"/>
<feature type="region of interest" description="Disordered" evidence="1">
    <location>
        <begin position="228"/>
        <end position="284"/>
    </location>
</feature>
<dbReference type="InterPro" id="IPR052227">
    <property type="entry name" value="Arf-Rho-GAP_ANK-PH_domain"/>
</dbReference>
<dbReference type="CTD" id="8584892"/>
<reference evidence="3 4" key="1">
    <citation type="journal article" date="2003" name="PLoS Biol.">
        <title>The genome sequence of Caenorhabditis briggsae: a platform for comparative genomics.</title>
        <authorList>
            <person name="Stein L.D."/>
            <person name="Bao Z."/>
            <person name="Blasiar D."/>
            <person name="Blumenthal T."/>
            <person name="Brent M.R."/>
            <person name="Chen N."/>
            <person name="Chinwalla A."/>
            <person name="Clarke L."/>
            <person name="Clee C."/>
            <person name="Coghlan A."/>
            <person name="Coulson A."/>
            <person name="D'Eustachio P."/>
            <person name="Fitch D.H."/>
            <person name="Fulton L.A."/>
            <person name="Fulton R.E."/>
            <person name="Griffiths-Jones S."/>
            <person name="Harris T.W."/>
            <person name="Hillier L.W."/>
            <person name="Kamath R."/>
            <person name="Kuwabara P.E."/>
            <person name="Mardis E.R."/>
            <person name="Marra M.A."/>
            <person name="Miner T.L."/>
            <person name="Minx P."/>
            <person name="Mullikin J.C."/>
            <person name="Plumb R.W."/>
            <person name="Rogers J."/>
            <person name="Schein J.E."/>
            <person name="Sohrmann M."/>
            <person name="Spieth J."/>
            <person name="Stajich J.E."/>
            <person name="Wei C."/>
            <person name="Willey D."/>
            <person name="Wilson R.K."/>
            <person name="Durbin R."/>
            <person name="Waterston R.H."/>
        </authorList>
    </citation>
    <scope>NUCLEOTIDE SEQUENCE [LARGE SCALE GENOMIC DNA]</scope>
    <source>
        <strain evidence="3 4">AF16</strain>
    </source>
</reference>
<dbReference type="AlphaFoldDB" id="A8XLS1"/>
<dbReference type="PROSITE" id="PS50238">
    <property type="entry name" value="RHOGAP"/>
    <property type="match status" value="1"/>
</dbReference>
<dbReference type="WormBase" id="CBG15173a">
    <property type="protein sequence ID" value="CBP49239"/>
    <property type="gene ID" value="WBGene00035497"/>
</dbReference>
<dbReference type="CDD" id="cd17113">
    <property type="entry name" value="RA_ARAPs"/>
    <property type="match status" value="1"/>
</dbReference>
<feature type="compositionally biased region" description="Pro residues" evidence="1">
    <location>
        <begin position="125"/>
        <end position="138"/>
    </location>
</feature>
<dbReference type="PANTHER" id="PTHR45899">
    <property type="entry name" value="RHO GTPASE ACTIVATING PROTEIN AT 15B, ISOFORM C"/>
    <property type="match status" value="1"/>
</dbReference>
<dbReference type="GO" id="GO:0005737">
    <property type="term" value="C:cytoplasm"/>
    <property type="evidence" value="ECO:0000318"/>
    <property type="project" value="GO_Central"/>
</dbReference>
<dbReference type="SUPFAM" id="SSF48350">
    <property type="entry name" value="GTPase activation domain, GAP"/>
    <property type="match status" value="1"/>
</dbReference>
<dbReference type="RefSeq" id="XP_045095654.1">
    <property type="nucleotide sequence ID" value="XM_045243311.1"/>
</dbReference>
<reference evidence="3 4" key="2">
    <citation type="journal article" date="2011" name="PLoS Genet.">
        <title>Caenorhabditis briggsae recombinant inbred line genotypes reveal inter-strain incompatibility and the evolution of recombination.</title>
        <authorList>
            <person name="Ross J.A."/>
            <person name="Koboldt D.C."/>
            <person name="Staisch J.E."/>
            <person name="Chamberlin H.M."/>
            <person name="Gupta B.P."/>
            <person name="Miller R.D."/>
            <person name="Baird S.E."/>
            <person name="Haag E.S."/>
        </authorList>
    </citation>
    <scope>NUCLEOTIDE SEQUENCE [LARGE SCALE GENOMIC DNA]</scope>
    <source>
        <strain evidence="3 4">AF16</strain>
    </source>
</reference>
<feature type="compositionally biased region" description="Low complexity" evidence="1">
    <location>
        <begin position="32"/>
        <end position="46"/>
    </location>
</feature>
<dbReference type="Pfam" id="PF00620">
    <property type="entry name" value="RhoGAP"/>
    <property type="match status" value="1"/>
</dbReference>
<protein>
    <submittedName>
        <fullName evidence="3">Protein CBG15173</fullName>
    </submittedName>
</protein>
<feature type="domain" description="Rho-GAP" evidence="2">
    <location>
        <begin position="604"/>
        <end position="798"/>
    </location>
</feature>
<keyword evidence="4" id="KW-1185">Reference proteome</keyword>